<proteinExistence type="predicted"/>
<dbReference type="PANTHER" id="PTHR47738:SF3">
    <property type="entry name" value="PHOSPHOTRANSFERASE SYSTEM MANNITOL_FRUCTOSE-SPECIFIC IIA DOMAIN CONTAINING PROTEIN"/>
    <property type="match status" value="1"/>
</dbReference>
<dbReference type="Pfam" id="PF00359">
    <property type="entry name" value="PTS_EIIA_2"/>
    <property type="match status" value="1"/>
</dbReference>
<feature type="domain" description="PTS EIIA type-2" evidence="1">
    <location>
        <begin position="5"/>
        <end position="153"/>
    </location>
</feature>
<dbReference type="Gene3D" id="3.40.930.10">
    <property type="entry name" value="Mannitol-specific EII, Chain A"/>
    <property type="match status" value="1"/>
</dbReference>
<dbReference type="Proteomes" id="UP000199662">
    <property type="component" value="Unassembled WGS sequence"/>
</dbReference>
<reference evidence="2 3" key="1">
    <citation type="submission" date="2016-10" db="EMBL/GenBank/DDBJ databases">
        <authorList>
            <person name="de Groot N.N."/>
        </authorList>
    </citation>
    <scope>NUCLEOTIDE SEQUENCE [LARGE SCALE GENOMIC DNA]</scope>
    <source>
        <strain evidence="2 3">DSM 2179</strain>
    </source>
</reference>
<dbReference type="AlphaFoldDB" id="A0A1H7AKA7"/>
<gene>
    <name evidence="2" type="ORF">SAMN05660742_112114</name>
</gene>
<keyword evidence="3" id="KW-1185">Reference proteome</keyword>
<dbReference type="InterPro" id="IPR016152">
    <property type="entry name" value="PTrfase/Anion_transptr"/>
</dbReference>
<evidence type="ECO:0000313" key="2">
    <source>
        <dbReference type="EMBL" id="SEJ64317.1"/>
    </source>
</evidence>
<sequence length="159" mass="18128">MDDGLCFNEKLIFKLSDEIDSKEIALSFLAEQLYAKQYVTEGYKKGILEREKIYPTGLFTGGINIAVPHTDCIHVRCDAFAMGVLSKPLTFYAMDDPEREIDVNIIFMLALSQPHGQIAMLQKVLALVKEQEQLKKMINCKDVKTIYDICLKYLIRGDE</sequence>
<dbReference type="SUPFAM" id="SSF55804">
    <property type="entry name" value="Phoshotransferase/anion transport protein"/>
    <property type="match status" value="1"/>
</dbReference>
<protein>
    <submittedName>
        <fullName evidence="2">PTS system, galactitol-specific IIA component</fullName>
    </submittedName>
</protein>
<name>A0A1H7AKA7_9FIRM</name>
<dbReference type="RefSeq" id="WP_091832300.1">
    <property type="nucleotide sequence ID" value="NZ_FNZK01000012.1"/>
</dbReference>
<dbReference type="InterPro" id="IPR002178">
    <property type="entry name" value="PTS_EIIA_type-2_dom"/>
</dbReference>
<dbReference type="EMBL" id="FNZK01000012">
    <property type="protein sequence ID" value="SEJ64317.1"/>
    <property type="molecule type" value="Genomic_DNA"/>
</dbReference>
<dbReference type="InterPro" id="IPR051541">
    <property type="entry name" value="PTS_SugarTrans_NitroReg"/>
</dbReference>
<accession>A0A1H7AKA7</accession>
<evidence type="ECO:0000259" key="1">
    <source>
        <dbReference type="PROSITE" id="PS51094"/>
    </source>
</evidence>
<dbReference type="PANTHER" id="PTHR47738">
    <property type="entry name" value="PTS SYSTEM FRUCTOSE-LIKE EIIA COMPONENT-RELATED"/>
    <property type="match status" value="1"/>
</dbReference>
<dbReference type="CDD" id="cd00211">
    <property type="entry name" value="PTS_IIA_fru"/>
    <property type="match status" value="1"/>
</dbReference>
<evidence type="ECO:0000313" key="3">
    <source>
        <dbReference type="Proteomes" id="UP000199662"/>
    </source>
</evidence>
<dbReference type="PROSITE" id="PS51094">
    <property type="entry name" value="PTS_EIIA_TYPE_2"/>
    <property type="match status" value="1"/>
</dbReference>
<organism evidence="2 3">
    <name type="scientific">Propionispira arboris</name>
    <dbReference type="NCBI Taxonomy" id="84035"/>
    <lineage>
        <taxon>Bacteria</taxon>
        <taxon>Bacillati</taxon>
        <taxon>Bacillota</taxon>
        <taxon>Negativicutes</taxon>
        <taxon>Selenomonadales</taxon>
        <taxon>Selenomonadaceae</taxon>
        <taxon>Propionispira</taxon>
    </lineage>
</organism>
<dbReference type="STRING" id="84035.SAMN05660742_112114"/>